<organism evidence="2 3">
    <name type="scientific">Miscanthus lutarioriparius</name>
    <dbReference type="NCBI Taxonomy" id="422564"/>
    <lineage>
        <taxon>Eukaryota</taxon>
        <taxon>Viridiplantae</taxon>
        <taxon>Streptophyta</taxon>
        <taxon>Embryophyta</taxon>
        <taxon>Tracheophyta</taxon>
        <taxon>Spermatophyta</taxon>
        <taxon>Magnoliopsida</taxon>
        <taxon>Liliopsida</taxon>
        <taxon>Poales</taxon>
        <taxon>Poaceae</taxon>
        <taxon>PACMAD clade</taxon>
        <taxon>Panicoideae</taxon>
        <taxon>Andropogonodae</taxon>
        <taxon>Andropogoneae</taxon>
        <taxon>Saccharinae</taxon>
        <taxon>Miscanthus</taxon>
    </lineage>
</organism>
<keyword evidence="3" id="KW-1185">Reference proteome</keyword>
<comment type="caution">
    <text evidence="2">The sequence shown here is derived from an EMBL/GenBank/DDBJ whole genome shotgun (WGS) entry which is preliminary data.</text>
</comment>
<dbReference type="AlphaFoldDB" id="A0A811QND3"/>
<feature type="domain" description="F-box" evidence="1">
    <location>
        <begin position="10"/>
        <end position="59"/>
    </location>
</feature>
<evidence type="ECO:0000313" key="2">
    <source>
        <dbReference type="EMBL" id="CAD6257554.1"/>
    </source>
</evidence>
<dbReference type="OrthoDB" id="1279258at2759"/>
<evidence type="ECO:0000313" key="3">
    <source>
        <dbReference type="Proteomes" id="UP000604825"/>
    </source>
</evidence>
<name>A0A811QND3_9POAL</name>
<sequence>MATPQPLAMPNTLVTLPNDLALSILGRVPCKDDCASMSLVCKAWHDMIARLSARLGDSI</sequence>
<evidence type="ECO:0000259" key="1">
    <source>
        <dbReference type="PROSITE" id="PS50181"/>
    </source>
</evidence>
<dbReference type="EMBL" id="CAJGYO010000010">
    <property type="protein sequence ID" value="CAD6257554.1"/>
    <property type="molecule type" value="Genomic_DNA"/>
</dbReference>
<dbReference type="InterPro" id="IPR001810">
    <property type="entry name" value="F-box_dom"/>
</dbReference>
<proteinExistence type="predicted"/>
<accession>A0A811QND3</accession>
<dbReference type="Gene3D" id="1.20.1280.50">
    <property type="match status" value="1"/>
</dbReference>
<dbReference type="PROSITE" id="PS50181">
    <property type="entry name" value="FBOX"/>
    <property type="match status" value="1"/>
</dbReference>
<protein>
    <recommendedName>
        <fullName evidence="1">F-box domain-containing protein</fullName>
    </recommendedName>
</protein>
<reference evidence="2" key="1">
    <citation type="submission" date="2020-10" db="EMBL/GenBank/DDBJ databases">
        <authorList>
            <person name="Han B."/>
            <person name="Lu T."/>
            <person name="Zhao Q."/>
            <person name="Huang X."/>
            <person name="Zhao Y."/>
        </authorList>
    </citation>
    <scope>NUCLEOTIDE SEQUENCE</scope>
</reference>
<dbReference type="InterPro" id="IPR036047">
    <property type="entry name" value="F-box-like_dom_sf"/>
</dbReference>
<dbReference type="Pfam" id="PF12937">
    <property type="entry name" value="F-box-like"/>
    <property type="match status" value="1"/>
</dbReference>
<dbReference type="SUPFAM" id="SSF81383">
    <property type="entry name" value="F-box domain"/>
    <property type="match status" value="1"/>
</dbReference>
<dbReference type="Proteomes" id="UP000604825">
    <property type="component" value="Unassembled WGS sequence"/>
</dbReference>
<gene>
    <name evidence="2" type="ORF">NCGR_LOCUS41039</name>
</gene>